<dbReference type="Pfam" id="PF00629">
    <property type="entry name" value="MAM"/>
    <property type="match status" value="1"/>
</dbReference>
<dbReference type="Gene3D" id="3.40.390.10">
    <property type="entry name" value="Collagenase (Catalytic Domain)"/>
    <property type="match status" value="1"/>
</dbReference>
<dbReference type="PRINTS" id="PR00480">
    <property type="entry name" value="ASTACIN"/>
</dbReference>
<evidence type="ECO:0000259" key="12">
    <source>
        <dbReference type="PROSITE" id="PS01180"/>
    </source>
</evidence>
<dbReference type="GO" id="GO:0008270">
    <property type="term" value="F:zinc ion binding"/>
    <property type="evidence" value="ECO:0007669"/>
    <property type="project" value="UniProtKB-UniRule"/>
</dbReference>
<keyword evidence="2 9" id="KW-0479">Metal-binding</keyword>
<dbReference type="PROSITE" id="PS01180">
    <property type="entry name" value="CUB"/>
    <property type="match status" value="1"/>
</dbReference>
<dbReference type="PROSITE" id="PS00022">
    <property type="entry name" value="EGF_1"/>
    <property type="match status" value="1"/>
</dbReference>
<dbReference type="InterPro" id="IPR001506">
    <property type="entry name" value="Peptidase_M12A"/>
</dbReference>
<dbReference type="InterPro" id="IPR013320">
    <property type="entry name" value="ConA-like_dom_sf"/>
</dbReference>
<evidence type="ECO:0000313" key="18">
    <source>
        <dbReference type="EMBL" id="CAF3739891.1"/>
    </source>
</evidence>
<dbReference type="Pfam" id="PF01400">
    <property type="entry name" value="Astacin"/>
    <property type="match status" value="1"/>
</dbReference>
<dbReference type="EC" id="3.4.24.-" evidence="10"/>
<dbReference type="PANTHER" id="PTHR10127:SF780">
    <property type="entry name" value="METALLOENDOPEPTIDASE"/>
    <property type="match status" value="1"/>
</dbReference>
<gene>
    <name evidence="15" type="ORF">JYZ213_LOCUS14031</name>
    <name evidence="17" type="ORF">OKA104_LOCUS248</name>
    <name evidence="18" type="ORF">OXD698_LOCUS14814</name>
    <name evidence="16" type="ORF">VCS650_LOCUS17596</name>
</gene>
<evidence type="ECO:0000256" key="5">
    <source>
        <dbReference type="ARBA" id="ARBA00023049"/>
    </source>
</evidence>
<comment type="caution">
    <text evidence="17">The sequence shown here is derived from an EMBL/GenBank/DDBJ whole genome shotgun (WGS) entry which is preliminary data.</text>
</comment>
<evidence type="ECO:0000313" key="15">
    <source>
        <dbReference type="EMBL" id="CAF0964221.1"/>
    </source>
</evidence>
<dbReference type="InterPro" id="IPR035914">
    <property type="entry name" value="Sperma_CUB_dom_sf"/>
</dbReference>
<comment type="cofactor">
    <cofactor evidence="9 10">
        <name>Zn(2+)</name>
        <dbReference type="ChEBI" id="CHEBI:29105"/>
    </cofactor>
    <text evidence="9 10">Binds 1 zinc ion per subunit.</text>
</comment>
<dbReference type="InterPro" id="IPR000859">
    <property type="entry name" value="CUB_dom"/>
</dbReference>
<feature type="chain" id="PRO_5035953468" description="Metalloendopeptidase" evidence="10">
    <location>
        <begin position="23"/>
        <end position="760"/>
    </location>
</feature>
<evidence type="ECO:0000256" key="1">
    <source>
        <dbReference type="ARBA" id="ARBA00022670"/>
    </source>
</evidence>
<keyword evidence="6 9" id="KW-1015">Disulfide bond</keyword>
<reference evidence="17" key="1">
    <citation type="submission" date="2021-02" db="EMBL/GenBank/DDBJ databases">
        <authorList>
            <person name="Nowell W R."/>
        </authorList>
    </citation>
    <scope>NUCLEOTIDE SEQUENCE</scope>
</reference>
<keyword evidence="3 9" id="KW-0378">Hydrolase</keyword>
<evidence type="ECO:0000256" key="6">
    <source>
        <dbReference type="ARBA" id="ARBA00023157"/>
    </source>
</evidence>
<keyword evidence="5 9" id="KW-0482">Metalloprotease</keyword>
<evidence type="ECO:0000256" key="7">
    <source>
        <dbReference type="ARBA" id="ARBA00023180"/>
    </source>
</evidence>
<evidence type="ECO:0000256" key="8">
    <source>
        <dbReference type="PROSITE-ProRule" id="PRU00059"/>
    </source>
</evidence>
<dbReference type="Pfam" id="PF00090">
    <property type="entry name" value="TSP_1"/>
    <property type="match status" value="1"/>
</dbReference>
<dbReference type="PROSITE" id="PS50060">
    <property type="entry name" value="MAM_2"/>
    <property type="match status" value="1"/>
</dbReference>
<feature type="region of interest" description="Disordered" evidence="11">
    <location>
        <begin position="352"/>
        <end position="377"/>
    </location>
</feature>
<comment type="caution">
    <text evidence="8">Lacks conserved residue(s) required for the propagation of feature annotation.</text>
</comment>
<evidence type="ECO:0000256" key="2">
    <source>
        <dbReference type="ARBA" id="ARBA00022723"/>
    </source>
</evidence>
<dbReference type="Gene3D" id="2.60.120.290">
    <property type="entry name" value="Spermadhesin, CUB domain"/>
    <property type="match status" value="1"/>
</dbReference>
<dbReference type="CDD" id="cd06263">
    <property type="entry name" value="MAM"/>
    <property type="match status" value="1"/>
</dbReference>
<dbReference type="OrthoDB" id="291007at2759"/>
<dbReference type="InterPro" id="IPR006026">
    <property type="entry name" value="Peptidase_Metallo"/>
</dbReference>
<dbReference type="Proteomes" id="UP000663844">
    <property type="component" value="Unassembled WGS sequence"/>
</dbReference>
<feature type="disulfide bond" evidence="9">
    <location>
        <begin position="151"/>
        <end position="306"/>
    </location>
</feature>
<evidence type="ECO:0000256" key="11">
    <source>
        <dbReference type="SAM" id="MobiDB-lite"/>
    </source>
</evidence>
<evidence type="ECO:0000256" key="10">
    <source>
        <dbReference type="RuleBase" id="RU361183"/>
    </source>
</evidence>
<dbReference type="InterPro" id="IPR024079">
    <property type="entry name" value="MetalloPept_cat_dom_sf"/>
</dbReference>
<dbReference type="AlphaFoldDB" id="A0A818FRB8"/>
<dbReference type="SUPFAM" id="SSF49899">
    <property type="entry name" value="Concanavalin A-like lectins/glucanases"/>
    <property type="match status" value="1"/>
</dbReference>
<dbReference type="PROSITE" id="PS51864">
    <property type="entry name" value="ASTACIN"/>
    <property type="match status" value="1"/>
</dbReference>
<dbReference type="EMBL" id="CAJOAY010000005">
    <property type="protein sequence ID" value="CAF3479954.1"/>
    <property type="molecule type" value="Genomic_DNA"/>
</dbReference>
<dbReference type="SMART" id="SM00235">
    <property type="entry name" value="ZnMc"/>
    <property type="match status" value="1"/>
</dbReference>
<protein>
    <recommendedName>
        <fullName evidence="10">Metalloendopeptidase</fullName>
        <ecNumber evidence="10">3.4.24.-</ecNumber>
    </recommendedName>
</protein>
<feature type="binding site" evidence="9">
    <location>
        <position position="210"/>
    </location>
    <ligand>
        <name>Zn(2+)</name>
        <dbReference type="ChEBI" id="CHEBI:29105"/>
        <note>catalytic</note>
    </ligand>
</feature>
<dbReference type="SMART" id="SM00137">
    <property type="entry name" value="MAM"/>
    <property type="match status" value="1"/>
</dbReference>
<evidence type="ECO:0000256" key="3">
    <source>
        <dbReference type="ARBA" id="ARBA00022801"/>
    </source>
</evidence>
<evidence type="ECO:0000313" key="17">
    <source>
        <dbReference type="EMBL" id="CAF3479954.1"/>
    </source>
</evidence>
<dbReference type="PROSITE" id="PS01186">
    <property type="entry name" value="EGF_2"/>
    <property type="match status" value="1"/>
</dbReference>
<keyword evidence="10" id="KW-0732">Signal</keyword>
<dbReference type="InterPro" id="IPR000998">
    <property type="entry name" value="MAM_dom"/>
</dbReference>
<dbReference type="Proteomes" id="UP000663845">
    <property type="component" value="Unassembled WGS sequence"/>
</dbReference>
<dbReference type="InterPro" id="IPR000884">
    <property type="entry name" value="TSP1_rpt"/>
</dbReference>
<dbReference type="EMBL" id="CAJNON010000163">
    <property type="protein sequence ID" value="CAF1054591.1"/>
    <property type="molecule type" value="Genomic_DNA"/>
</dbReference>
<feature type="binding site" evidence="9">
    <location>
        <position position="214"/>
    </location>
    <ligand>
        <name>Zn(2+)</name>
        <dbReference type="ChEBI" id="CHEBI:29105"/>
        <note>catalytic</note>
    </ligand>
</feature>
<evidence type="ECO:0000313" key="19">
    <source>
        <dbReference type="Proteomes" id="UP000663881"/>
    </source>
</evidence>
<evidence type="ECO:0000256" key="9">
    <source>
        <dbReference type="PROSITE-ProRule" id="PRU01211"/>
    </source>
</evidence>
<dbReference type="EMBL" id="CAJNOG010000115">
    <property type="protein sequence ID" value="CAF0964221.1"/>
    <property type="molecule type" value="Genomic_DNA"/>
</dbReference>
<dbReference type="PANTHER" id="PTHR10127">
    <property type="entry name" value="DISCOIDIN, CUB, EGF, LAMININ , AND ZINC METALLOPROTEASE DOMAIN CONTAINING"/>
    <property type="match status" value="1"/>
</dbReference>
<dbReference type="CDD" id="cd00041">
    <property type="entry name" value="CUB"/>
    <property type="match status" value="1"/>
</dbReference>
<keyword evidence="7" id="KW-0325">Glycoprotein</keyword>
<keyword evidence="1 9" id="KW-0645">Protease</keyword>
<dbReference type="SMART" id="SM00042">
    <property type="entry name" value="CUB"/>
    <property type="match status" value="1"/>
</dbReference>
<dbReference type="GO" id="GO:0004222">
    <property type="term" value="F:metalloendopeptidase activity"/>
    <property type="evidence" value="ECO:0007669"/>
    <property type="project" value="UniProtKB-UniRule"/>
</dbReference>
<dbReference type="Pfam" id="PF00431">
    <property type="entry name" value="CUB"/>
    <property type="match status" value="1"/>
</dbReference>
<dbReference type="InterPro" id="IPR000742">
    <property type="entry name" value="EGF"/>
</dbReference>
<accession>A0A818FRB8</accession>
<dbReference type="SUPFAM" id="SSF49854">
    <property type="entry name" value="Spermadhesin, CUB domain"/>
    <property type="match status" value="1"/>
</dbReference>
<keyword evidence="4 9" id="KW-0862">Zinc</keyword>
<dbReference type="GO" id="GO:0016020">
    <property type="term" value="C:membrane"/>
    <property type="evidence" value="ECO:0007669"/>
    <property type="project" value="InterPro"/>
</dbReference>
<dbReference type="Proteomes" id="UP000663881">
    <property type="component" value="Unassembled WGS sequence"/>
</dbReference>
<name>A0A818FRB8_9BILA</name>
<evidence type="ECO:0000313" key="16">
    <source>
        <dbReference type="EMBL" id="CAF1054591.1"/>
    </source>
</evidence>
<dbReference type="PROSITE" id="PS50092">
    <property type="entry name" value="TSP1"/>
    <property type="match status" value="1"/>
</dbReference>
<feature type="binding site" evidence="9">
    <location>
        <position position="220"/>
    </location>
    <ligand>
        <name>Zn(2+)</name>
        <dbReference type="ChEBI" id="CHEBI:29105"/>
        <note>catalytic</note>
    </ligand>
</feature>
<feature type="active site" evidence="9">
    <location>
        <position position="211"/>
    </location>
</feature>
<dbReference type="EMBL" id="CAJOAZ010000949">
    <property type="protein sequence ID" value="CAF3739891.1"/>
    <property type="molecule type" value="Genomic_DNA"/>
</dbReference>
<feature type="compositionally biased region" description="Low complexity" evidence="11">
    <location>
        <begin position="356"/>
        <end position="367"/>
    </location>
</feature>
<feature type="domain" description="CUB" evidence="12">
    <location>
        <begin position="641"/>
        <end position="759"/>
    </location>
</feature>
<evidence type="ECO:0000259" key="14">
    <source>
        <dbReference type="PROSITE" id="PS51864"/>
    </source>
</evidence>
<feature type="domain" description="MAM" evidence="13">
    <location>
        <begin position="465"/>
        <end position="622"/>
    </location>
</feature>
<dbReference type="Gene3D" id="2.60.120.200">
    <property type="match status" value="1"/>
</dbReference>
<feature type="domain" description="Peptidase M12A" evidence="14">
    <location>
        <begin position="108"/>
        <end position="307"/>
    </location>
</feature>
<organism evidence="17 19">
    <name type="scientific">Adineta steineri</name>
    <dbReference type="NCBI Taxonomy" id="433720"/>
    <lineage>
        <taxon>Eukaryota</taxon>
        <taxon>Metazoa</taxon>
        <taxon>Spiralia</taxon>
        <taxon>Gnathifera</taxon>
        <taxon>Rotifera</taxon>
        <taxon>Eurotatoria</taxon>
        <taxon>Bdelloidea</taxon>
        <taxon>Adinetida</taxon>
        <taxon>Adinetidae</taxon>
        <taxon>Adineta</taxon>
    </lineage>
</organism>
<sequence length="760" mass="86256">MQLSFLSYSLSFLVLLLIVVECENEQTFEDIREKESHKFSHNVLDDGRIISKPVIHPVPVDQMQLPDLQLDGNTKDNKKYVAHGDILIPIEELEQTNSKRSKRKIVAETNRYGTSNRWPRAVVPYEFISGIDYRVQQNVLTAMQHWHQRTCIRFEPYDSQRHWDINAKITIEDTGSGCATFVGYRPSSSGYLSSYSVYLPMQCPLGSAIHELGHVIGFYHEMARTDRDLEIRLYFSLMSSSEATQYDIMPNPMPGYYGQPYDLGSIMHYYPTDVMEARDSRRQFLMGQRTGLSFLDSKLANLGYHCADVCDSQPECVNEGYINQQCKCSCPEGFYGTKCNLLQGYLDTDRVLPSKPATTTTTTTTPIPSEPEPSEPEVVETTSTTTTTTAATPGKFQFVFFYSIFIKSYFFNYCESCGSGVRVRTRLCSDTNIHSSANPCASIGGDSFEIEACQNPECNQADIILSCTFDLANEKCPLKSTHDWKIQRGIQADQSRPINDHTRGDGKYLVLIEHRNHSKNGQSFELGSSVHSQSSIKNNHCLQFWYSVHGRAVGKLKIIKNNEEDTVIIFNEKDQNVNWKQVQQTILDDADYQVIFEYQSATSEYNYIAFDDISIINGTCTPTKSDKENRRRKRRQTDRGCSRVIDLTRSNSEATISSPNYPSLYPSNSECYYYIRGPKSYHVNIQFTDFNVPNSNSNNCDDTVEIRYYHIGQPGPKYCGSGANSNNLRFVSTKGAMLVVFRSNGYYNGRGFSAQASLSY</sequence>
<evidence type="ECO:0000259" key="13">
    <source>
        <dbReference type="PROSITE" id="PS50060"/>
    </source>
</evidence>
<feature type="signal peptide" evidence="10">
    <location>
        <begin position="1"/>
        <end position="22"/>
    </location>
</feature>
<dbReference type="SUPFAM" id="SSF55486">
    <property type="entry name" value="Metalloproteases ('zincins'), catalytic domain"/>
    <property type="match status" value="1"/>
</dbReference>
<dbReference type="GO" id="GO:0006508">
    <property type="term" value="P:proteolysis"/>
    <property type="evidence" value="ECO:0007669"/>
    <property type="project" value="UniProtKB-KW"/>
</dbReference>
<evidence type="ECO:0000256" key="4">
    <source>
        <dbReference type="ARBA" id="ARBA00022833"/>
    </source>
</evidence>
<dbReference type="Proteomes" id="UP000663891">
    <property type="component" value="Unassembled WGS sequence"/>
</dbReference>
<proteinExistence type="predicted"/>